<organism evidence="1 2">
    <name type="scientific">Allacma fusca</name>
    <dbReference type="NCBI Taxonomy" id="39272"/>
    <lineage>
        <taxon>Eukaryota</taxon>
        <taxon>Metazoa</taxon>
        <taxon>Ecdysozoa</taxon>
        <taxon>Arthropoda</taxon>
        <taxon>Hexapoda</taxon>
        <taxon>Collembola</taxon>
        <taxon>Symphypleona</taxon>
        <taxon>Sminthuridae</taxon>
        <taxon>Allacma</taxon>
    </lineage>
</organism>
<dbReference type="OrthoDB" id="6724116at2759"/>
<sequence length="109" mass="12100">MFHLTLAQQGLPPKKKYLGLETSPVNSFTNYQRLACLITISTPLKDYVVDCLGLKNKIVKELTKNFANPFLLKITFCGRVEDVLIVSLGKDFDILRAVIEDSGSTAATH</sequence>
<protein>
    <submittedName>
        <fullName evidence="1">Uncharacterized protein</fullName>
    </submittedName>
</protein>
<dbReference type="EMBL" id="CAJVCH010539363">
    <property type="protein sequence ID" value="CAG7826320.1"/>
    <property type="molecule type" value="Genomic_DNA"/>
</dbReference>
<name>A0A8J2PY79_9HEXA</name>
<reference evidence="1" key="1">
    <citation type="submission" date="2021-06" db="EMBL/GenBank/DDBJ databases">
        <authorList>
            <person name="Hodson N. C."/>
            <person name="Mongue J. A."/>
            <person name="Jaron S. K."/>
        </authorList>
    </citation>
    <scope>NUCLEOTIDE SEQUENCE</scope>
</reference>
<evidence type="ECO:0000313" key="1">
    <source>
        <dbReference type="EMBL" id="CAG7826320.1"/>
    </source>
</evidence>
<evidence type="ECO:0000313" key="2">
    <source>
        <dbReference type="Proteomes" id="UP000708208"/>
    </source>
</evidence>
<dbReference type="Proteomes" id="UP000708208">
    <property type="component" value="Unassembled WGS sequence"/>
</dbReference>
<proteinExistence type="predicted"/>
<gene>
    <name evidence="1" type="ORF">AFUS01_LOCUS36377</name>
</gene>
<keyword evidence="2" id="KW-1185">Reference proteome</keyword>
<accession>A0A8J2PY79</accession>
<dbReference type="AlphaFoldDB" id="A0A8J2PY79"/>
<comment type="caution">
    <text evidence="1">The sequence shown here is derived from an EMBL/GenBank/DDBJ whole genome shotgun (WGS) entry which is preliminary data.</text>
</comment>